<keyword evidence="3" id="KW-1185">Reference proteome</keyword>
<dbReference type="EMBL" id="KZ345174">
    <property type="protein sequence ID" value="PIO75148.1"/>
    <property type="molecule type" value="Genomic_DNA"/>
</dbReference>
<organism evidence="2 3">
    <name type="scientific">Teladorsagia circumcincta</name>
    <name type="common">Brown stomach worm</name>
    <name type="synonym">Ostertagia circumcincta</name>
    <dbReference type="NCBI Taxonomy" id="45464"/>
    <lineage>
        <taxon>Eukaryota</taxon>
        <taxon>Metazoa</taxon>
        <taxon>Ecdysozoa</taxon>
        <taxon>Nematoda</taxon>
        <taxon>Chromadorea</taxon>
        <taxon>Rhabditida</taxon>
        <taxon>Rhabditina</taxon>
        <taxon>Rhabditomorpha</taxon>
        <taxon>Strongyloidea</taxon>
        <taxon>Trichostrongylidae</taxon>
        <taxon>Teladorsagia</taxon>
    </lineage>
</organism>
<dbReference type="OrthoDB" id="5823310at2759"/>
<name>A0A2G9UY23_TELCI</name>
<reference evidence="2 3" key="1">
    <citation type="submission" date="2015-09" db="EMBL/GenBank/DDBJ databases">
        <title>Draft genome of the parasitic nematode Teladorsagia circumcincta isolate WARC Sus (inbred).</title>
        <authorList>
            <person name="Mitreva M."/>
        </authorList>
    </citation>
    <scope>NUCLEOTIDE SEQUENCE [LARGE SCALE GENOMIC DNA]</scope>
    <source>
        <strain evidence="2 3">S</strain>
    </source>
</reference>
<evidence type="ECO:0000313" key="3">
    <source>
        <dbReference type="Proteomes" id="UP000230423"/>
    </source>
</evidence>
<accession>A0A2G9UY23</accession>
<sequence>MSMSAGDTKKRDETLRAHNYQDDSLCTDEFEIISCDTLGNGAAENNDDTISQWTTKHTINVESTIPMNNLAHILCSAHSEVPSLTSGSSFKSVAENFGGDENDKNKAHNNRDETAILVASLMESDSTLDHVIRSQSETREMLEKAIMSLDSMNKERSEFASKFETINNLEQEISSLKTRVAELEEENKTLKKQNLKTDQILVCEEKAKESEAEDDKLASLKKQLSVLEQQLYDRGLEVDLRTKALTEATNELEAAYRKIADLTDSHKAAATNCQELSDKLDETFALLLAERERVSIAEEEIRSLRSAGNEGFSFPMTNEQMVAREMREKAAYAQKLEQELEETRKRLEDLSKHCARKDDELRTHMEIINVLKEEDGEGRREIAERDRRIKELEDMVQGVFDRGEVNNC</sequence>
<dbReference type="Proteomes" id="UP000230423">
    <property type="component" value="Unassembled WGS sequence"/>
</dbReference>
<gene>
    <name evidence="2" type="ORF">TELCIR_02828</name>
</gene>
<evidence type="ECO:0000313" key="2">
    <source>
        <dbReference type="EMBL" id="PIO75148.1"/>
    </source>
</evidence>
<proteinExistence type="predicted"/>
<protein>
    <submittedName>
        <fullName evidence="2">Uncharacterized protein</fullName>
    </submittedName>
</protein>
<evidence type="ECO:0000256" key="1">
    <source>
        <dbReference type="SAM" id="Coils"/>
    </source>
</evidence>
<feature type="coiled-coil region" evidence="1">
    <location>
        <begin position="152"/>
        <end position="360"/>
    </location>
</feature>
<dbReference type="AlphaFoldDB" id="A0A2G9UY23"/>
<keyword evidence="1" id="KW-0175">Coiled coil</keyword>